<proteinExistence type="predicted"/>
<sequence length="422" mass="47773">MDFLQVHFLKKTEKKQPEMIYKEWGGKNPAAKSRLESADRTYCNFGWQTGDFPHFYAAIISTLKSNTKVNFIIPFEKEHDKGVLLDLSFALERFCNQEQKFVTVLVFENVGRAADRKLWEIIEASTSGSMGQNKQKIYGPMEATEHASEFVKKMKGGSTFTPAWQQLTRGNGNPLFQAYADACRKFSEDFFKSSQFSNDNFRGKAKFVCIWDRVVPLKGGANPQYNSSEAGNQQLCEKLLKDIPDLKAIFLVGTGFSSHTKKNISKVFDMGKFWEALPSIKGRLRQNGFFDYMTAMYNCDVVHVGMKSGGMDALGLLGQKVVFIETVHAHELIQERIEYFHTKHITFVDVHRLPSPEGKAIESIRYSEPIPAPQKGFLKPITSTIPKERISEVETLKATKSDKFGQRDLAMITAKVTAMFSS</sequence>
<organism evidence="1 2">
    <name type="scientific">Massilia frigida</name>
    <dbReference type="NCBI Taxonomy" id="2609281"/>
    <lineage>
        <taxon>Bacteria</taxon>
        <taxon>Pseudomonadati</taxon>
        <taxon>Pseudomonadota</taxon>
        <taxon>Betaproteobacteria</taxon>
        <taxon>Burkholderiales</taxon>
        <taxon>Oxalobacteraceae</taxon>
        <taxon>Telluria group</taxon>
        <taxon>Massilia</taxon>
    </lineage>
</organism>
<evidence type="ECO:0000313" key="1">
    <source>
        <dbReference type="EMBL" id="NHZ82098.1"/>
    </source>
</evidence>
<name>A0ABX0N9V7_9BURK</name>
<accession>A0ABX0N9V7</accession>
<comment type="caution">
    <text evidence="1">The sequence shown here is derived from an EMBL/GenBank/DDBJ whole genome shotgun (WGS) entry which is preliminary data.</text>
</comment>
<protein>
    <recommendedName>
        <fullName evidence="3">Glycosyltransferase family 1 protein</fullName>
    </recommendedName>
</protein>
<keyword evidence="2" id="KW-1185">Reference proteome</keyword>
<gene>
    <name evidence="1" type="ORF">F2P44_22870</name>
</gene>
<evidence type="ECO:0000313" key="2">
    <source>
        <dbReference type="Proteomes" id="UP000621455"/>
    </source>
</evidence>
<reference evidence="1 2" key="1">
    <citation type="submission" date="2019-10" db="EMBL/GenBank/DDBJ databases">
        <title>Taxonomy of Antarctic Massilia spp.: description of Massilia rubra sp. nov., Massilia aquatica sp. nov., Massilia mucilaginosa sp. nov., Massilia frigida sp. nov. isolated from streams, lakes and regoliths.</title>
        <authorList>
            <person name="Holochova P."/>
            <person name="Sedlacek I."/>
            <person name="Kralova S."/>
            <person name="Maslanova I."/>
            <person name="Busse H.-J."/>
            <person name="Stankova E."/>
            <person name="Vrbovska V."/>
            <person name="Kovarovic V."/>
            <person name="Bartak M."/>
            <person name="Svec P."/>
            <person name="Pantucek R."/>
        </authorList>
    </citation>
    <scope>NUCLEOTIDE SEQUENCE [LARGE SCALE GENOMIC DNA]</scope>
    <source>
        <strain evidence="1 2">CCM 8695</strain>
    </source>
</reference>
<evidence type="ECO:0008006" key="3">
    <source>
        <dbReference type="Google" id="ProtNLM"/>
    </source>
</evidence>
<dbReference type="Proteomes" id="UP000621455">
    <property type="component" value="Unassembled WGS sequence"/>
</dbReference>
<dbReference type="EMBL" id="WHJG01000028">
    <property type="protein sequence ID" value="NHZ82098.1"/>
    <property type="molecule type" value="Genomic_DNA"/>
</dbReference>
<dbReference type="RefSeq" id="WP_167089785.1">
    <property type="nucleotide sequence ID" value="NZ_WHJG01000028.1"/>
</dbReference>